<gene>
    <name evidence="8" type="ORF">D1781_07880</name>
</gene>
<dbReference type="Gene3D" id="3.40.640.10">
    <property type="entry name" value="Type I PLP-dependent aspartate aminotransferase-like (Major domain)"/>
    <property type="match status" value="1"/>
</dbReference>
<keyword evidence="5 7" id="KW-0663">Pyridoxal phosphate</keyword>
<organism evidence="8 9">
    <name type="scientific">Amnibacterium setariae</name>
    <dbReference type="NCBI Taxonomy" id="2306585"/>
    <lineage>
        <taxon>Bacteria</taxon>
        <taxon>Bacillati</taxon>
        <taxon>Actinomycetota</taxon>
        <taxon>Actinomycetes</taxon>
        <taxon>Micrococcales</taxon>
        <taxon>Microbacteriaceae</taxon>
        <taxon>Amnibacterium</taxon>
    </lineage>
</organism>
<dbReference type="OrthoDB" id="9801052at2"/>
<dbReference type="InterPro" id="IPR049704">
    <property type="entry name" value="Aminotrans_3_PPA_site"/>
</dbReference>
<evidence type="ECO:0000256" key="1">
    <source>
        <dbReference type="ARBA" id="ARBA00001933"/>
    </source>
</evidence>
<dbReference type="InterPro" id="IPR015422">
    <property type="entry name" value="PyrdxlP-dep_Trfase_small"/>
</dbReference>
<evidence type="ECO:0000256" key="5">
    <source>
        <dbReference type="ARBA" id="ARBA00022898"/>
    </source>
</evidence>
<dbReference type="EMBL" id="QXTG01000001">
    <property type="protein sequence ID" value="RIX31261.1"/>
    <property type="molecule type" value="Genomic_DNA"/>
</dbReference>
<dbReference type="PANTHER" id="PTHR11986">
    <property type="entry name" value="AMINOTRANSFERASE CLASS III"/>
    <property type="match status" value="1"/>
</dbReference>
<dbReference type="SUPFAM" id="SSF53383">
    <property type="entry name" value="PLP-dependent transferases"/>
    <property type="match status" value="1"/>
</dbReference>
<evidence type="ECO:0000256" key="4">
    <source>
        <dbReference type="ARBA" id="ARBA00022679"/>
    </source>
</evidence>
<keyword evidence="2 8" id="KW-0032">Aminotransferase</keyword>
<name>A0A3A1U3Z3_9MICO</name>
<dbReference type="NCBIfam" id="NF002874">
    <property type="entry name" value="PRK03244.1"/>
    <property type="match status" value="1"/>
</dbReference>
<evidence type="ECO:0000256" key="2">
    <source>
        <dbReference type="ARBA" id="ARBA00022576"/>
    </source>
</evidence>
<dbReference type="AlphaFoldDB" id="A0A3A1U3Z3"/>
<dbReference type="EC" id="2.6.1.11" evidence="8"/>
<accession>A0A3A1U3Z3</accession>
<dbReference type="PIRSF" id="PIRSF000521">
    <property type="entry name" value="Transaminase_4ab_Lys_Orn"/>
    <property type="match status" value="1"/>
</dbReference>
<evidence type="ECO:0000313" key="8">
    <source>
        <dbReference type="EMBL" id="RIX31261.1"/>
    </source>
</evidence>
<dbReference type="InterPro" id="IPR015424">
    <property type="entry name" value="PyrdxlP-dep_Trfase"/>
</dbReference>
<dbReference type="Pfam" id="PF00202">
    <property type="entry name" value="Aminotran_3"/>
    <property type="match status" value="1"/>
</dbReference>
<dbReference type="InterPro" id="IPR004636">
    <property type="entry name" value="AcOrn/SuccOrn_fam"/>
</dbReference>
<protein>
    <submittedName>
        <fullName evidence="8">Acetylornithine transaminase</fullName>
        <ecNumber evidence="8">2.6.1.11</ecNumber>
    </submittedName>
</protein>
<dbReference type="GO" id="GO:0006526">
    <property type="term" value="P:L-arginine biosynthetic process"/>
    <property type="evidence" value="ECO:0007669"/>
    <property type="project" value="UniProtKB-ARBA"/>
</dbReference>
<proteinExistence type="inferred from homology"/>
<dbReference type="InterPro" id="IPR050103">
    <property type="entry name" value="Class-III_PLP-dep_AT"/>
</dbReference>
<comment type="similarity">
    <text evidence="7">Belongs to the class-III pyridoxal-phosphate-dependent aminotransferase family.</text>
</comment>
<dbReference type="PANTHER" id="PTHR11986:SF79">
    <property type="entry name" value="ACETYLORNITHINE AMINOTRANSFERASE, MITOCHONDRIAL"/>
    <property type="match status" value="1"/>
</dbReference>
<dbReference type="GO" id="GO:0030170">
    <property type="term" value="F:pyridoxal phosphate binding"/>
    <property type="evidence" value="ECO:0007669"/>
    <property type="project" value="InterPro"/>
</dbReference>
<dbReference type="CDD" id="cd00610">
    <property type="entry name" value="OAT_like"/>
    <property type="match status" value="1"/>
</dbReference>
<sequence>MTDAAVETDWRQRHAHDLMASYAPPLRLLVRGEGCWVWDDEGTRYLDFLGGIAVNSLGHAHPVVVAAVEDQVRRLVHISNYFASPSQLELAERLKRITGAGDAGRVYFGNSGAEANEAAFKLARRTGRPRILALKNAFHGRTMGALALTGKPALQGPFEPLPAGVEHIDSTVEALEQAIRDDVAMLIVEPIKGETGVVPLPAGYLRAARELTERSGALLVIDEIQTGLGRTGAWFDFQHEGVVPDAVTMAKGIAGGVPLGAMVTFGAASGLLQRGDHGSTFGGNPLATAAANAVLGEIERADLVGNAARRGEQIRAAVEAMGSPLVTEVRGRGLLIGVGTTDGAAPAIGAAALEAGLIVNPINPTSIRIAPPLIVGDEEVEAFTERFAAALAAS</sequence>
<reference evidence="9" key="1">
    <citation type="submission" date="2018-09" db="EMBL/GenBank/DDBJ databases">
        <authorList>
            <person name="Kim I."/>
        </authorList>
    </citation>
    <scope>NUCLEOTIDE SEQUENCE [LARGE SCALE GENOMIC DNA]</scope>
    <source>
        <strain evidence="9">DD4a</strain>
    </source>
</reference>
<keyword evidence="4 8" id="KW-0808">Transferase</keyword>
<dbReference type="GO" id="GO:0042802">
    <property type="term" value="F:identical protein binding"/>
    <property type="evidence" value="ECO:0007669"/>
    <property type="project" value="TreeGrafter"/>
</dbReference>
<dbReference type="Gene3D" id="3.90.1150.10">
    <property type="entry name" value="Aspartate Aminotransferase, domain 1"/>
    <property type="match status" value="1"/>
</dbReference>
<dbReference type="PROSITE" id="PS00600">
    <property type="entry name" value="AA_TRANSFER_CLASS_3"/>
    <property type="match status" value="1"/>
</dbReference>
<comment type="cofactor">
    <cofactor evidence="1">
        <name>pyridoxal 5'-phosphate</name>
        <dbReference type="ChEBI" id="CHEBI:597326"/>
    </cofactor>
</comment>
<dbReference type="RefSeq" id="WP_119481623.1">
    <property type="nucleotide sequence ID" value="NZ_QXTG01000001.1"/>
</dbReference>
<evidence type="ECO:0000256" key="3">
    <source>
        <dbReference type="ARBA" id="ARBA00022605"/>
    </source>
</evidence>
<comment type="caution">
    <text evidence="8">The sequence shown here is derived from an EMBL/GenBank/DDBJ whole genome shotgun (WGS) entry which is preliminary data.</text>
</comment>
<evidence type="ECO:0000256" key="6">
    <source>
        <dbReference type="ARBA" id="ARBA00029440"/>
    </source>
</evidence>
<keyword evidence="3" id="KW-0028">Amino-acid biosynthesis</keyword>
<dbReference type="Proteomes" id="UP000265742">
    <property type="component" value="Unassembled WGS sequence"/>
</dbReference>
<dbReference type="InterPro" id="IPR005814">
    <property type="entry name" value="Aminotrans_3"/>
</dbReference>
<evidence type="ECO:0000313" key="9">
    <source>
        <dbReference type="Proteomes" id="UP000265742"/>
    </source>
</evidence>
<keyword evidence="9" id="KW-1185">Reference proteome</keyword>
<dbReference type="FunFam" id="3.40.640.10:FF:000004">
    <property type="entry name" value="Acetylornithine aminotransferase"/>
    <property type="match status" value="1"/>
</dbReference>
<dbReference type="NCBIfam" id="TIGR00707">
    <property type="entry name" value="argD"/>
    <property type="match status" value="1"/>
</dbReference>
<evidence type="ECO:0000256" key="7">
    <source>
        <dbReference type="RuleBase" id="RU003560"/>
    </source>
</evidence>
<comment type="pathway">
    <text evidence="6">Amino-acid biosynthesis.</text>
</comment>
<dbReference type="InterPro" id="IPR015421">
    <property type="entry name" value="PyrdxlP-dep_Trfase_major"/>
</dbReference>
<dbReference type="GO" id="GO:0003992">
    <property type="term" value="F:N2-acetyl-L-ornithine:2-oxoglutarate 5-aminotransferase activity"/>
    <property type="evidence" value="ECO:0007669"/>
    <property type="project" value="UniProtKB-EC"/>
</dbReference>